<name>A0A4Y2RP40_ARAVE</name>
<sequence>MLSSCVIPLCSSKYRKNGPNIKVYNFLKDTELRNRWSLAIKRESLLQQSIARFLQLHFKDSDFLTTSKAVYPKTGNVIEASLKIKR</sequence>
<comment type="caution">
    <text evidence="7">The sequence shown here is derived from an EMBL/GenBank/DDBJ whole genome shotgun (WGS) entry which is preliminary data.</text>
</comment>
<dbReference type="GO" id="GO:0003677">
    <property type="term" value="F:DNA binding"/>
    <property type="evidence" value="ECO:0007669"/>
    <property type="project" value="UniProtKB-UniRule"/>
</dbReference>
<gene>
    <name evidence="7" type="ORF">AVEN_10205_1</name>
</gene>
<organism evidence="7 8">
    <name type="scientific">Araneus ventricosus</name>
    <name type="common">Orbweaver spider</name>
    <name type="synonym">Epeira ventricosa</name>
    <dbReference type="NCBI Taxonomy" id="182803"/>
    <lineage>
        <taxon>Eukaryota</taxon>
        <taxon>Metazoa</taxon>
        <taxon>Ecdysozoa</taxon>
        <taxon>Arthropoda</taxon>
        <taxon>Chelicerata</taxon>
        <taxon>Arachnida</taxon>
        <taxon>Araneae</taxon>
        <taxon>Araneomorphae</taxon>
        <taxon>Entelegynae</taxon>
        <taxon>Araneoidea</taxon>
        <taxon>Araneidae</taxon>
        <taxon>Araneus</taxon>
    </lineage>
</organism>
<evidence type="ECO:0000256" key="1">
    <source>
        <dbReference type="ARBA" id="ARBA00022723"/>
    </source>
</evidence>
<accession>A0A4Y2RP40</accession>
<reference evidence="7 8" key="1">
    <citation type="journal article" date="2019" name="Sci. Rep.">
        <title>Orb-weaving spider Araneus ventricosus genome elucidates the spidroin gene catalogue.</title>
        <authorList>
            <person name="Kono N."/>
            <person name="Nakamura H."/>
            <person name="Ohtoshi R."/>
            <person name="Moran D.A.P."/>
            <person name="Shinohara A."/>
            <person name="Yoshida Y."/>
            <person name="Fujiwara M."/>
            <person name="Mori M."/>
            <person name="Tomita M."/>
            <person name="Arakawa K."/>
        </authorList>
    </citation>
    <scope>NUCLEOTIDE SEQUENCE [LARGE SCALE GENOMIC DNA]</scope>
</reference>
<dbReference type="Proteomes" id="UP000499080">
    <property type="component" value="Unassembled WGS sequence"/>
</dbReference>
<dbReference type="InterPro" id="IPR006612">
    <property type="entry name" value="THAP_Znf"/>
</dbReference>
<evidence type="ECO:0000259" key="6">
    <source>
        <dbReference type="PROSITE" id="PS50950"/>
    </source>
</evidence>
<evidence type="ECO:0000256" key="3">
    <source>
        <dbReference type="ARBA" id="ARBA00022833"/>
    </source>
</evidence>
<evidence type="ECO:0000313" key="8">
    <source>
        <dbReference type="Proteomes" id="UP000499080"/>
    </source>
</evidence>
<evidence type="ECO:0000256" key="2">
    <source>
        <dbReference type="ARBA" id="ARBA00022771"/>
    </source>
</evidence>
<evidence type="ECO:0000313" key="7">
    <source>
        <dbReference type="EMBL" id="GBN77574.1"/>
    </source>
</evidence>
<proteinExistence type="predicted"/>
<keyword evidence="4 5" id="KW-0238">DNA-binding</keyword>
<dbReference type="OrthoDB" id="10020990at2759"/>
<dbReference type="SUPFAM" id="SSF57716">
    <property type="entry name" value="Glucocorticoid receptor-like (DNA-binding domain)"/>
    <property type="match status" value="1"/>
</dbReference>
<evidence type="ECO:0000256" key="5">
    <source>
        <dbReference type="PROSITE-ProRule" id="PRU00309"/>
    </source>
</evidence>
<feature type="domain" description="THAP-type" evidence="6">
    <location>
        <begin position="1"/>
        <end position="81"/>
    </location>
</feature>
<keyword evidence="3" id="KW-0862">Zinc</keyword>
<evidence type="ECO:0000256" key="4">
    <source>
        <dbReference type="ARBA" id="ARBA00023125"/>
    </source>
</evidence>
<dbReference type="GO" id="GO:0008270">
    <property type="term" value="F:zinc ion binding"/>
    <property type="evidence" value="ECO:0007669"/>
    <property type="project" value="UniProtKB-KW"/>
</dbReference>
<keyword evidence="1" id="KW-0479">Metal-binding</keyword>
<dbReference type="AlphaFoldDB" id="A0A4Y2RP40"/>
<keyword evidence="2 5" id="KW-0863">Zinc-finger</keyword>
<keyword evidence="8" id="KW-1185">Reference proteome</keyword>
<dbReference type="PROSITE" id="PS50950">
    <property type="entry name" value="ZF_THAP"/>
    <property type="match status" value="1"/>
</dbReference>
<protein>
    <recommendedName>
        <fullName evidence="6">THAP-type domain-containing protein</fullName>
    </recommendedName>
</protein>
<dbReference type="EMBL" id="BGPR01017888">
    <property type="protein sequence ID" value="GBN77574.1"/>
    <property type="molecule type" value="Genomic_DNA"/>
</dbReference>
<dbReference type="Pfam" id="PF05485">
    <property type="entry name" value="THAP"/>
    <property type="match status" value="1"/>
</dbReference>